<keyword evidence="8" id="KW-1185">Reference proteome</keyword>
<dbReference type="Proteomes" id="UP000789508">
    <property type="component" value="Unassembled WGS sequence"/>
</dbReference>
<reference evidence="7" key="1">
    <citation type="submission" date="2021-06" db="EMBL/GenBank/DDBJ databases">
        <authorList>
            <person name="Kallberg Y."/>
            <person name="Tangrot J."/>
            <person name="Rosling A."/>
        </authorList>
    </citation>
    <scope>NUCLEOTIDE SEQUENCE</scope>
    <source>
        <strain evidence="7">FL130A</strain>
    </source>
</reference>
<dbReference type="GO" id="GO:0000287">
    <property type="term" value="F:magnesium ion binding"/>
    <property type="evidence" value="ECO:0007669"/>
    <property type="project" value="UniProtKB-UniRule"/>
</dbReference>
<comment type="caution">
    <text evidence="7">The sequence shown here is derived from an EMBL/GenBank/DDBJ whole genome shotgun (WGS) entry which is preliminary data.</text>
</comment>
<dbReference type="SFLD" id="SFLDS00003">
    <property type="entry name" value="Haloacid_Dehalogenase"/>
    <property type="match status" value="1"/>
</dbReference>
<feature type="binding site" evidence="6">
    <location>
        <position position="207"/>
    </location>
    <ligand>
        <name>Mg(2+)</name>
        <dbReference type="ChEBI" id="CHEBI:18420"/>
    </ligand>
</feature>
<dbReference type="CDD" id="cd01629">
    <property type="entry name" value="HAD_EP"/>
    <property type="match status" value="1"/>
</dbReference>
<dbReference type="SFLD" id="SFLDF00044">
    <property type="entry name" value="enolase-phosphatase"/>
    <property type="match status" value="1"/>
</dbReference>
<dbReference type="NCBIfam" id="TIGR01691">
    <property type="entry name" value="enolase-ppase"/>
    <property type="match status" value="1"/>
</dbReference>
<dbReference type="HAMAP" id="MF_01681">
    <property type="entry name" value="Salvage_MtnC"/>
    <property type="match status" value="1"/>
</dbReference>
<feature type="binding site" evidence="6">
    <location>
        <begin position="146"/>
        <end position="147"/>
    </location>
    <ligand>
        <name>substrate</name>
    </ligand>
</feature>
<evidence type="ECO:0000313" key="8">
    <source>
        <dbReference type="Proteomes" id="UP000789508"/>
    </source>
</evidence>
<feature type="binding site" evidence="6">
    <location>
        <position position="12"/>
    </location>
    <ligand>
        <name>Mg(2+)</name>
        <dbReference type="ChEBI" id="CHEBI:18420"/>
    </ligand>
</feature>
<accession>A0A9N9BHT4</accession>
<evidence type="ECO:0000256" key="5">
    <source>
        <dbReference type="ARBA" id="ARBA00023167"/>
    </source>
</evidence>
<dbReference type="SUPFAM" id="SSF56784">
    <property type="entry name" value="HAD-like"/>
    <property type="match status" value="1"/>
</dbReference>
<name>A0A9N9BHT4_9GLOM</name>
<keyword evidence="6" id="KW-0539">Nucleus</keyword>
<dbReference type="Gene3D" id="1.10.720.60">
    <property type="match status" value="1"/>
</dbReference>
<dbReference type="GO" id="GO:0005634">
    <property type="term" value="C:nucleus"/>
    <property type="evidence" value="ECO:0007669"/>
    <property type="project" value="UniProtKB-SubCell"/>
</dbReference>
<dbReference type="NCBIfam" id="TIGR01549">
    <property type="entry name" value="HAD-SF-IA-v1"/>
    <property type="match status" value="1"/>
</dbReference>
<keyword evidence="4 6" id="KW-0460">Magnesium</keyword>
<organism evidence="7 8">
    <name type="scientific">Ambispora leptoticha</name>
    <dbReference type="NCBI Taxonomy" id="144679"/>
    <lineage>
        <taxon>Eukaryota</taxon>
        <taxon>Fungi</taxon>
        <taxon>Fungi incertae sedis</taxon>
        <taxon>Mucoromycota</taxon>
        <taxon>Glomeromycotina</taxon>
        <taxon>Glomeromycetes</taxon>
        <taxon>Archaeosporales</taxon>
        <taxon>Ambisporaceae</taxon>
        <taxon>Ambispora</taxon>
    </lineage>
</organism>
<comment type="pathway">
    <text evidence="6">Amino-acid biosynthesis; L-methionine biosynthesis via salvage pathway; L-methionine from S-methyl-5-thio-alpha-D-ribose 1-phosphate: step 3/6.</text>
</comment>
<dbReference type="GO" id="GO:0019509">
    <property type="term" value="P:L-methionine salvage from methylthioadenosine"/>
    <property type="evidence" value="ECO:0007669"/>
    <property type="project" value="UniProtKB-UniRule"/>
</dbReference>
<comment type="function">
    <text evidence="6">Bifunctional enzyme that catalyzes the enolization of 2,3-diketo-5-methylthiopentyl-1-phosphate (DK-MTP-1-P) into the intermediate 2-hydroxy-3-keto-5-methylthiopentenyl-1-phosphate (HK-MTPenyl-1-P), which is then dephosphorylated to form the acireductone 1,2-dihydroxy-3-keto-5-methylthiopentene (DHK-MTPene).</text>
</comment>
<evidence type="ECO:0000256" key="2">
    <source>
        <dbReference type="ARBA" id="ARBA00022723"/>
    </source>
</evidence>
<dbReference type="SFLD" id="SFLDG01129">
    <property type="entry name" value="C1.5:_HAD__Beta-PGM__Phosphata"/>
    <property type="match status" value="1"/>
</dbReference>
<comment type="pathway">
    <text evidence="6">Amino-acid biosynthesis; L-methionine biosynthesis via salvage pathway; L-methionine from S-methyl-5-thio-alpha-D-ribose 1-phosphate: step 4/6.</text>
</comment>
<dbReference type="GO" id="GO:0043874">
    <property type="term" value="F:acireductone synthase activity"/>
    <property type="evidence" value="ECO:0007669"/>
    <property type="project" value="UniProtKB-EC"/>
</dbReference>
<dbReference type="PANTHER" id="PTHR20371">
    <property type="entry name" value="ENOLASE-PHOSPHATASE E1"/>
    <property type="match status" value="1"/>
</dbReference>
<dbReference type="PANTHER" id="PTHR20371:SF1">
    <property type="entry name" value="ENOLASE-PHOSPHATASE E1"/>
    <property type="match status" value="1"/>
</dbReference>
<keyword evidence="3 6" id="KW-0378">Hydrolase</keyword>
<dbReference type="GO" id="GO:0005737">
    <property type="term" value="C:cytoplasm"/>
    <property type="evidence" value="ECO:0007669"/>
    <property type="project" value="UniProtKB-SubCell"/>
</dbReference>
<dbReference type="InterPro" id="IPR027511">
    <property type="entry name" value="ENOPH1_eukaryotes"/>
</dbReference>
<gene>
    <name evidence="6" type="primary">UTR4</name>
    <name evidence="7" type="ORF">ALEPTO_LOCUS6599</name>
</gene>
<dbReference type="InterPro" id="IPR023214">
    <property type="entry name" value="HAD_sf"/>
</dbReference>
<comment type="subcellular location">
    <subcellularLocation>
        <location evidence="6">Cytoplasm</location>
    </subcellularLocation>
    <subcellularLocation>
        <location evidence="6">Nucleus</location>
    </subcellularLocation>
</comment>
<dbReference type="Pfam" id="PF00702">
    <property type="entry name" value="Hydrolase"/>
    <property type="match status" value="1"/>
</dbReference>
<dbReference type="InterPro" id="IPR023943">
    <property type="entry name" value="Enolase-ppase_E1"/>
</dbReference>
<protein>
    <recommendedName>
        <fullName evidence="6">Enolase-phosphatase E1</fullName>
        <ecNumber evidence="6">3.1.3.77</ecNumber>
    </recommendedName>
    <alternativeName>
        <fullName evidence="6">2,3-diketo-5-methylthio-1-phosphopentane phosphatase</fullName>
    </alternativeName>
</protein>
<keyword evidence="5 6" id="KW-0486">Methionine biosynthesis</keyword>
<evidence type="ECO:0000256" key="6">
    <source>
        <dbReference type="HAMAP-Rule" id="MF_03117"/>
    </source>
</evidence>
<dbReference type="Gene3D" id="3.40.50.1000">
    <property type="entry name" value="HAD superfamily/HAD-like"/>
    <property type="match status" value="1"/>
</dbReference>
<evidence type="ECO:0000256" key="3">
    <source>
        <dbReference type="ARBA" id="ARBA00022801"/>
    </source>
</evidence>
<dbReference type="EMBL" id="CAJVPS010002351">
    <property type="protein sequence ID" value="CAG8566314.1"/>
    <property type="molecule type" value="Genomic_DNA"/>
</dbReference>
<dbReference type="FunFam" id="3.40.50.1000:FF:000079">
    <property type="entry name" value="Enolase-phosphatase E1"/>
    <property type="match status" value="1"/>
</dbReference>
<dbReference type="EC" id="3.1.3.77" evidence="6"/>
<comment type="subunit">
    <text evidence="6">Monomer.</text>
</comment>
<keyword evidence="2 6" id="KW-0479">Metal-binding</keyword>
<keyword evidence="6" id="KW-0963">Cytoplasm</keyword>
<dbReference type="HAMAP" id="MF_03117">
    <property type="entry name" value="Salvage_MtnC_euk"/>
    <property type="match status" value="1"/>
</dbReference>
<comment type="similarity">
    <text evidence="6">Belongs to the HAD-like hydrolase superfamily. MasA/MtnC family.</text>
</comment>
<dbReference type="InterPro" id="IPR036412">
    <property type="entry name" value="HAD-like_sf"/>
</dbReference>
<evidence type="ECO:0000313" key="7">
    <source>
        <dbReference type="EMBL" id="CAG8566314.1"/>
    </source>
</evidence>
<proteinExistence type="inferred from homology"/>
<dbReference type="InterPro" id="IPR006439">
    <property type="entry name" value="HAD-SF_hydro_IA"/>
</dbReference>
<keyword evidence="1 6" id="KW-0028">Amino-acid biosynthesis</keyword>
<sequence>MSPYNTVLLDIEGTTTPIAFVHDCLFPYVTENLTHFLEENWNSSEFQGHIQLLREQALKDVENGITDAVIIPNGNESDVKSIQDAITNNIRWQMRADRKIAALKSFQGYMWKSGYDSGELKSVIYDDVVTAFKRWKDAGIKIYIYSSGSVEAQKLIFAHSDKGNLLGYIDGHFDTTIGSKLESQSYLNICNELGIQSSPSSMLFLSDNINEINAAKKAGIQTAIVERPGNPPLNFNNGSGNEHILVIHSFLEI</sequence>
<evidence type="ECO:0000256" key="4">
    <source>
        <dbReference type="ARBA" id="ARBA00022842"/>
    </source>
</evidence>
<comment type="catalytic activity">
    <reaction evidence="6">
        <text>5-methylsulfanyl-2,3-dioxopentyl phosphate + H2O = 1,2-dihydroxy-5-(methylsulfanyl)pent-1-en-3-one + phosphate</text>
        <dbReference type="Rhea" id="RHEA:21700"/>
        <dbReference type="ChEBI" id="CHEBI:15377"/>
        <dbReference type="ChEBI" id="CHEBI:43474"/>
        <dbReference type="ChEBI" id="CHEBI:49252"/>
        <dbReference type="ChEBI" id="CHEBI:58828"/>
        <dbReference type="EC" id="3.1.3.77"/>
    </reaction>
</comment>
<feature type="binding site" evidence="6">
    <location>
        <position position="180"/>
    </location>
    <ligand>
        <name>substrate</name>
    </ligand>
</feature>
<comment type="cofactor">
    <cofactor evidence="6">
        <name>Mg(2+)</name>
        <dbReference type="ChEBI" id="CHEBI:18420"/>
    </cofactor>
    <text evidence="6">Binds 1 Mg(2+) ion per subunit.</text>
</comment>
<evidence type="ECO:0000256" key="1">
    <source>
        <dbReference type="ARBA" id="ARBA00022605"/>
    </source>
</evidence>
<dbReference type="AlphaFoldDB" id="A0A9N9BHT4"/>
<feature type="binding site" evidence="6">
    <location>
        <position position="10"/>
    </location>
    <ligand>
        <name>Mg(2+)</name>
        <dbReference type="ChEBI" id="CHEBI:18420"/>
    </ligand>
</feature>
<dbReference type="OrthoDB" id="272500at2759"/>
<dbReference type="SFLD" id="SFLDG01133">
    <property type="entry name" value="C1.5.4:_Enolase-phosphatase_Li"/>
    <property type="match status" value="1"/>
</dbReference>